<dbReference type="Proteomes" id="UP000823775">
    <property type="component" value="Unassembled WGS sequence"/>
</dbReference>
<evidence type="ECO:0000313" key="3">
    <source>
        <dbReference type="Proteomes" id="UP000823775"/>
    </source>
</evidence>
<evidence type="ECO:0000256" key="1">
    <source>
        <dbReference type="SAM" id="MobiDB-lite"/>
    </source>
</evidence>
<proteinExistence type="predicted"/>
<dbReference type="EMBL" id="JACEIK010007229">
    <property type="protein sequence ID" value="MCE3049900.1"/>
    <property type="molecule type" value="Genomic_DNA"/>
</dbReference>
<name>A0ABS8WKD0_DATST</name>
<accession>A0ABS8WKD0</accession>
<evidence type="ECO:0000313" key="2">
    <source>
        <dbReference type="EMBL" id="MCE3049900.1"/>
    </source>
</evidence>
<keyword evidence="3" id="KW-1185">Reference proteome</keyword>
<gene>
    <name evidence="2" type="ORF">HAX54_046082</name>
</gene>
<feature type="compositionally biased region" description="Acidic residues" evidence="1">
    <location>
        <begin position="8"/>
        <end position="20"/>
    </location>
</feature>
<comment type="caution">
    <text evidence="2">The sequence shown here is derived from an EMBL/GenBank/DDBJ whole genome shotgun (WGS) entry which is preliminary data.</text>
</comment>
<feature type="region of interest" description="Disordered" evidence="1">
    <location>
        <begin position="1"/>
        <end position="47"/>
    </location>
</feature>
<organism evidence="2 3">
    <name type="scientific">Datura stramonium</name>
    <name type="common">Jimsonweed</name>
    <name type="synonym">Common thornapple</name>
    <dbReference type="NCBI Taxonomy" id="4076"/>
    <lineage>
        <taxon>Eukaryota</taxon>
        <taxon>Viridiplantae</taxon>
        <taxon>Streptophyta</taxon>
        <taxon>Embryophyta</taxon>
        <taxon>Tracheophyta</taxon>
        <taxon>Spermatophyta</taxon>
        <taxon>Magnoliopsida</taxon>
        <taxon>eudicotyledons</taxon>
        <taxon>Gunneridae</taxon>
        <taxon>Pentapetalae</taxon>
        <taxon>asterids</taxon>
        <taxon>lamiids</taxon>
        <taxon>Solanales</taxon>
        <taxon>Solanaceae</taxon>
        <taxon>Solanoideae</taxon>
        <taxon>Datureae</taxon>
        <taxon>Datura</taxon>
    </lineage>
</organism>
<protein>
    <submittedName>
        <fullName evidence="2">Uncharacterized protein</fullName>
    </submittedName>
</protein>
<sequence>MKATWGETFDEESEGEDGENENMTLMAKSDTNSDNDSSEELCKEKKKSSELQAILNEANYDIALMIEWNISFESLTWINEHYNRAQTGLGYKNKPIK</sequence>
<reference evidence="2 3" key="1">
    <citation type="journal article" date="2021" name="BMC Genomics">
        <title>Datura genome reveals duplications of psychoactive alkaloid biosynthetic genes and high mutation rate following tissue culture.</title>
        <authorList>
            <person name="Rajewski A."/>
            <person name="Carter-House D."/>
            <person name="Stajich J."/>
            <person name="Litt A."/>
        </authorList>
    </citation>
    <scope>NUCLEOTIDE SEQUENCE [LARGE SCALE GENOMIC DNA]</scope>
    <source>
        <strain evidence="2">AR-01</strain>
    </source>
</reference>